<gene>
    <name evidence="4" type="ORF">N656DRAFT_79860</name>
</gene>
<dbReference type="AlphaFoldDB" id="A0AAN6TEC0"/>
<dbReference type="PANTHER" id="PTHR10039:SF14">
    <property type="entry name" value="NACHT DOMAIN-CONTAINING PROTEIN"/>
    <property type="match status" value="1"/>
</dbReference>
<protein>
    <recommendedName>
        <fullName evidence="6">NACHT domain-containing protein</fullName>
    </recommendedName>
</protein>
<reference evidence="4" key="1">
    <citation type="journal article" date="2023" name="Mol. Phylogenet. Evol.">
        <title>Genome-scale phylogeny and comparative genomics of the fungal order Sordariales.</title>
        <authorList>
            <person name="Hensen N."/>
            <person name="Bonometti L."/>
            <person name="Westerberg I."/>
            <person name="Brannstrom I.O."/>
            <person name="Guillou S."/>
            <person name="Cros-Aarteil S."/>
            <person name="Calhoun S."/>
            <person name="Haridas S."/>
            <person name="Kuo A."/>
            <person name="Mondo S."/>
            <person name="Pangilinan J."/>
            <person name="Riley R."/>
            <person name="LaButti K."/>
            <person name="Andreopoulos B."/>
            <person name="Lipzen A."/>
            <person name="Chen C."/>
            <person name="Yan M."/>
            <person name="Daum C."/>
            <person name="Ng V."/>
            <person name="Clum A."/>
            <person name="Steindorff A."/>
            <person name="Ohm R.A."/>
            <person name="Martin F."/>
            <person name="Silar P."/>
            <person name="Natvig D.O."/>
            <person name="Lalanne C."/>
            <person name="Gautier V."/>
            <person name="Ament-Velasquez S.L."/>
            <person name="Kruys A."/>
            <person name="Hutchinson M.I."/>
            <person name="Powell A.J."/>
            <person name="Barry K."/>
            <person name="Miller A.N."/>
            <person name="Grigoriev I.V."/>
            <person name="Debuchy R."/>
            <person name="Gladieux P."/>
            <person name="Hiltunen Thoren M."/>
            <person name="Johannesson H."/>
        </authorList>
    </citation>
    <scope>NUCLEOTIDE SEQUENCE</scope>
    <source>
        <strain evidence="4">CBS 508.74</strain>
    </source>
</reference>
<reference evidence="4" key="2">
    <citation type="submission" date="2023-05" db="EMBL/GenBank/DDBJ databases">
        <authorList>
            <consortium name="Lawrence Berkeley National Laboratory"/>
            <person name="Steindorff A."/>
            <person name="Hensen N."/>
            <person name="Bonometti L."/>
            <person name="Westerberg I."/>
            <person name="Brannstrom I.O."/>
            <person name="Guillou S."/>
            <person name="Cros-Aarteil S."/>
            <person name="Calhoun S."/>
            <person name="Haridas S."/>
            <person name="Kuo A."/>
            <person name="Mondo S."/>
            <person name="Pangilinan J."/>
            <person name="Riley R."/>
            <person name="Labutti K."/>
            <person name="Andreopoulos B."/>
            <person name="Lipzen A."/>
            <person name="Chen C."/>
            <person name="Yanf M."/>
            <person name="Daum C."/>
            <person name="Ng V."/>
            <person name="Clum A."/>
            <person name="Ohm R."/>
            <person name="Martin F."/>
            <person name="Silar P."/>
            <person name="Natvig D."/>
            <person name="Lalanne C."/>
            <person name="Gautier V."/>
            <person name="Ament-Velasquez S.L."/>
            <person name="Kruys A."/>
            <person name="Hutchinson M.I."/>
            <person name="Powell A.J."/>
            <person name="Barry K."/>
            <person name="Miller A.N."/>
            <person name="Grigoriev I.V."/>
            <person name="Debuchy R."/>
            <person name="Gladieux P."/>
            <person name="Thoren M.H."/>
            <person name="Johannesson H."/>
        </authorList>
    </citation>
    <scope>NUCLEOTIDE SEQUENCE</scope>
    <source>
        <strain evidence="4">CBS 508.74</strain>
    </source>
</reference>
<keyword evidence="5" id="KW-1185">Reference proteome</keyword>
<proteinExistence type="predicted"/>
<dbReference type="PANTHER" id="PTHR10039">
    <property type="entry name" value="AMELOGENIN"/>
    <property type="match status" value="1"/>
</dbReference>
<organism evidence="4 5">
    <name type="scientific">Canariomyces notabilis</name>
    <dbReference type="NCBI Taxonomy" id="2074819"/>
    <lineage>
        <taxon>Eukaryota</taxon>
        <taxon>Fungi</taxon>
        <taxon>Dikarya</taxon>
        <taxon>Ascomycota</taxon>
        <taxon>Pezizomycotina</taxon>
        <taxon>Sordariomycetes</taxon>
        <taxon>Sordariomycetidae</taxon>
        <taxon>Sordariales</taxon>
        <taxon>Chaetomiaceae</taxon>
        <taxon>Canariomyces</taxon>
    </lineage>
</organism>
<comment type="caution">
    <text evidence="4">The sequence shown here is derived from an EMBL/GenBank/DDBJ whole genome shotgun (WGS) entry which is preliminary data.</text>
</comment>
<dbReference type="Proteomes" id="UP001302812">
    <property type="component" value="Unassembled WGS sequence"/>
</dbReference>
<dbReference type="RefSeq" id="XP_064670444.1">
    <property type="nucleotide sequence ID" value="XM_064817781.1"/>
</dbReference>
<sequence>MAQQAGQTKVPTGLPPIGPLIQQDETWKGALEAVSKSTGRPIAVLLASPAHPRDIAAYLASLKEARKQNSLSRTCRAVTVCIDGIRRHEKALDMFAQAGGMPGCLAWECIKFALELSYGYAKDFEHLVSAMADITSWLEPVSIEASTFKDSGVVSRCLLEIYTHIIVFWTKCVDFFSASKLKRLYSAFRAIWADYNSEYETLRANIDRSIKMLVTAAAAEHHRQFKQFEERLDRLAMSERQLVRERDINHWLAPPEDVAHDLNFQVTDLASKCSARFGNTCEWITDDPQYKKWSNSTSSTTLWIESGPGTGKTVLASYIITHQLALSNQRCFYYFFRGTDSYLSTPLAAAKCLLSQIYLLCQREHPTMTREFDLLAAAVIEDGYTKSKSFDRTWSIFVSFASSLPGGCGVIIDGLDECSQPKQFLDSLLALSAGCPMPIKIAVTCRSSTIKLDDNNTVDVLSLGSNHYDDIRKYTTHRVSNFPVQIPPELMETVVHRLSKKHNGMFLWVTLVLEELESMVTVEELKRALDDLPKKLDEVYDRIIRELDNRLKKAQRRLCQKTLIWLCACQRPVQLDWFYEALKAEYLEEGFLIKRQDLADSIKMSCGPLVVIRGDEVAFVHFTVKQFLETCAETRHSLAGFQIRPIEAHRHILRVALSYGYIWC</sequence>
<keyword evidence="1" id="KW-0677">Repeat</keyword>
<evidence type="ECO:0008006" key="6">
    <source>
        <dbReference type="Google" id="ProtNLM"/>
    </source>
</evidence>
<accession>A0AAN6TEC0</accession>
<dbReference type="Pfam" id="PF24809">
    <property type="entry name" value="DUF7708"/>
    <property type="match status" value="1"/>
</dbReference>
<evidence type="ECO:0000256" key="1">
    <source>
        <dbReference type="ARBA" id="ARBA00022737"/>
    </source>
</evidence>
<evidence type="ECO:0000259" key="3">
    <source>
        <dbReference type="Pfam" id="PF24883"/>
    </source>
</evidence>
<dbReference type="InterPro" id="IPR056884">
    <property type="entry name" value="NPHP3-like_N"/>
</dbReference>
<dbReference type="SUPFAM" id="SSF52540">
    <property type="entry name" value="P-loop containing nucleoside triphosphate hydrolases"/>
    <property type="match status" value="1"/>
</dbReference>
<feature type="domain" description="DUF7708" evidence="2">
    <location>
        <begin position="81"/>
        <end position="223"/>
    </location>
</feature>
<name>A0AAN6TEC0_9PEZI</name>
<dbReference type="Pfam" id="PF24883">
    <property type="entry name" value="NPHP3_N"/>
    <property type="match status" value="1"/>
</dbReference>
<evidence type="ECO:0000313" key="4">
    <source>
        <dbReference type="EMBL" id="KAK4112874.1"/>
    </source>
</evidence>
<feature type="domain" description="Nephrocystin 3-like N-terminal" evidence="3">
    <location>
        <begin position="279"/>
        <end position="446"/>
    </location>
</feature>
<evidence type="ECO:0000313" key="5">
    <source>
        <dbReference type="Proteomes" id="UP001302812"/>
    </source>
</evidence>
<dbReference type="Gene3D" id="3.40.50.300">
    <property type="entry name" value="P-loop containing nucleotide triphosphate hydrolases"/>
    <property type="match status" value="1"/>
</dbReference>
<dbReference type="GeneID" id="89941906"/>
<dbReference type="InterPro" id="IPR027417">
    <property type="entry name" value="P-loop_NTPase"/>
</dbReference>
<evidence type="ECO:0000259" key="2">
    <source>
        <dbReference type="Pfam" id="PF24809"/>
    </source>
</evidence>
<dbReference type="InterPro" id="IPR056125">
    <property type="entry name" value="DUF7708"/>
</dbReference>
<dbReference type="EMBL" id="MU853341">
    <property type="protein sequence ID" value="KAK4112874.1"/>
    <property type="molecule type" value="Genomic_DNA"/>
</dbReference>